<evidence type="ECO:0000313" key="3">
    <source>
        <dbReference type="Proteomes" id="UP000176192"/>
    </source>
</evidence>
<organism evidence="2 3">
    <name type="scientific">Candidatus Nomurabacteria bacterium RIFCSPLOWO2_12_FULL_46_14</name>
    <dbReference type="NCBI Taxonomy" id="1801797"/>
    <lineage>
        <taxon>Bacteria</taxon>
        <taxon>Candidatus Nomuraibacteriota</taxon>
    </lineage>
</organism>
<dbReference type="Proteomes" id="UP000176192">
    <property type="component" value="Unassembled WGS sequence"/>
</dbReference>
<sequence>MPNENKIEPEKQMNLDSGKILETYAEDMARAIAGNTEEGLIKKIIHEEEEKESLKKGSSPVARRNRFFLYLGGSLMAAAALVIVLLPALRTRISTLPVPEAAAPLIFLDQSSLLDVASLRKEEIAAEVVAKAEATEVKRDGIEGIYLSAGERVLTLREFLGVLEASLIPDNTLRDEFLIGVWNSADPGEKNLFFLFKSSSFESAFPVLRAWEPKMFSDLHGFFGLSINAETNYLLTKDFKDGIIQNKNARVLYGQDGLPALFYVFADDNSVIIADSPAAAGKVLERLRAGKVKK</sequence>
<keyword evidence="1" id="KW-1133">Transmembrane helix</keyword>
<name>A0A1F6Y9D3_9BACT</name>
<dbReference type="AlphaFoldDB" id="A0A1F6Y9D3"/>
<feature type="transmembrane region" description="Helical" evidence="1">
    <location>
        <begin position="67"/>
        <end position="89"/>
    </location>
</feature>
<dbReference type="STRING" id="1801797.A3G06_01380"/>
<comment type="caution">
    <text evidence="2">The sequence shown here is derived from an EMBL/GenBank/DDBJ whole genome shotgun (WGS) entry which is preliminary data.</text>
</comment>
<protein>
    <submittedName>
        <fullName evidence="2">Uncharacterized protein</fullName>
    </submittedName>
</protein>
<dbReference type="EMBL" id="MFVV01000030">
    <property type="protein sequence ID" value="OGJ02962.1"/>
    <property type="molecule type" value="Genomic_DNA"/>
</dbReference>
<proteinExistence type="predicted"/>
<reference evidence="2 3" key="1">
    <citation type="journal article" date="2016" name="Nat. Commun.">
        <title>Thousands of microbial genomes shed light on interconnected biogeochemical processes in an aquifer system.</title>
        <authorList>
            <person name="Anantharaman K."/>
            <person name="Brown C.T."/>
            <person name="Hug L.A."/>
            <person name="Sharon I."/>
            <person name="Castelle C.J."/>
            <person name="Probst A.J."/>
            <person name="Thomas B.C."/>
            <person name="Singh A."/>
            <person name="Wilkins M.J."/>
            <person name="Karaoz U."/>
            <person name="Brodie E.L."/>
            <person name="Williams K.H."/>
            <person name="Hubbard S.S."/>
            <person name="Banfield J.F."/>
        </authorList>
    </citation>
    <scope>NUCLEOTIDE SEQUENCE [LARGE SCALE GENOMIC DNA]</scope>
</reference>
<accession>A0A1F6Y9D3</accession>
<keyword evidence="1" id="KW-0812">Transmembrane</keyword>
<evidence type="ECO:0000256" key="1">
    <source>
        <dbReference type="SAM" id="Phobius"/>
    </source>
</evidence>
<gene>
    <name evidence="2" type="ORF">A3G06_01380</name>
</gene>
<evidence type="ECO:0000313" key="2">
    <source>
        <dbReference type="EMBL" id="OGJ02962.1"/>
    </source>
</evidence>
<keyword evidence="1" id="KW-0472">Membrane</keyword>